<evidence type="ECO:0000313" key="2">
    <source>
        <dbReference type="EMBL" id="KUJ09972.1"/>
    </source>
</evidence>
<name>A0A132BC27_MOLSC</name>
<evidence type="ECO:0000313" key="3">
    <source>
        <dbReference type="Proteomes" id="UP000070700"/>
    </source>
</evidence>
<keyword evidence="3" id="KW-1185">Reference proteome</keyword>
<dbReference type="Proteomes" id="UP000070700">
    <property type="component" value="Unassembled WGS sequence"/>
</dbReference>
<organism evidence="2 3">
    <name type="scientific">Mollisia scopiformis</name>
    <name type="common">Conifer needle endophyte fungus</name>
    <name type="synonym">Phialocephala scopiformis</name>
    <dbReference type="NCBI Taxonomy" id="149040"/>
    <lineage>
        <taxon>Eukaryota</taxon>
        <taxon>Fungi</taxon>
        <taxon>Dikarya</taxon>
        <taxon>Ascomycota</taxon>
        <taxon>Pezizomycotina</taxon>
        <taxon>Leotiomycetes</taxon>
        <taxon>Helotiales</taxon>
        <taxon>Mollisiaceae</taxon>
        <taxon>Mollisia</taxon>
    </lineage>
</organism>
<dbReference type="GeneID" id="28832814"/>
<gene>
    <name evidence="2" type="ORF">LY89DRAFT_787655</name>
</gene>
<reference evidence="2 3" key="1">
    <citation type="submission" date="2015-10" db="EMBL/GenBank/DDBJ databases">
        <title>Full genome of DAOMC 229536 Phialocephala scopiformis, a fungal endophyte of spruce producing the potent anti-insectan compound rugulosin.</title>
        <authorList>
            <consortium name="DOE Joint Genome Institute"/>
            <person name="Walker A.K."/>
            <person name="Frasz S.L."/>
            <person name="Seifert K.A."/>
            <person name="Miller J.D."/>
            <person name="Mondo S.J."/>
            <person name="Labutti K."/>
            <person name="Lipzen A."/>
            <person name="Dockter R."/>
            <person name="Kennedy M."/>
            <person name="Grigoriev I.V."/>
            <person name="Spatafora J.W."/>
        </authorList>
    </citation>
    <scope>NUCLEOTIDE SEQUENCE [LARGE SCALE GENOMIC DNA]</scope>
    <source>
        <strain evidence="2 3">CBS 120377</strain>
    </source>
</reference>
<accession>A0A132BC27</accession>
<evidence type="ECO:0000256" key="1">
    <source>
        <dbReference type="SAM" id="MobiDB-lite"/>
    </source>
</evidence>
<dbReference type="AlphaFoldDB" id="A0A132BC27"/>
<feature type="region of interest" description="Disordered" evidence="1">
    <location>
        <begin position="66"/>
        <end position="121"/>
    </location>
</feature>
<sequence length="144" mass="15747">MALLNDIKLLLSLPVYLGKQLEASSIEAIQKTASTFESQCASQTTGCALQARFLSNIALQFEKVKKQTPKSTSSQSATTSNIELTDVERRSRSKVPSGVQSVIAMDQSSNNSPVENCAEVPWNEITDRSQYSFLTSTNADLRPK</sequence>
<dbReference type="KEGG" id="psco:LY89DRAFT_787655"/>
<dbReference type="OrthoDB" id="3163292at2759"/>
<protein>
    <submittedName>
        <fullName evidence="2">Uncharacterized protein</fullName>
    </submittedName>
</protein>
<proteinExistence type="predicted"/>
<dbReference type="EMBL" id="KQ947430">
    <property type="protein sequence ID" value="KUJ09972.1"/>
    <property type="molecule type" value="Genomic_DNA"/>
</dbReference>
<dbReference type="RefSeq" id="XP_018064327.1">
    <property type="nucleotide sequence ID" value="XM_018223088.1"/>
</dbReference>
<feature type="compositionally biased region" description="Low complexity" evidence="1">
    <location>
        <begin position="69"/>
        <end position="80"/>
    </location>
</feature>
<dbReference type="InParanoid" id="A0A132BC27"/>